<dbReference type="HOGENOM" id="CLU_3019875_0_0_1"/>
<dbReference type="AlphaFoldDB" id="G9NKE5"/>
<evidence type="ECO:0000313" key="2">
    <source>
        <dbReference type="Proteomes" id="UP000005426"/>
    </source>
</evidence>
<organism evidence="1 2">
    <name type="scientific">Hypocrea atroviridis (strain ATCC 20476 / IMI 206040)</name>
    <name type="common">Trichoderma atroviride</name>
    <dbReference type="NCBI Taxonomy" id="452589"/>
    <lineage>
        <taxon>Eukaryota</taxon>
        <taxon>Fungi</taxon>
        <taxon>Dikarya</taxon>
        <taxon>Ascomycota</taxon>
        <taxon>Pezizomycotina</taxon>
        <taxon>Sordariomycetes</taxon>
        <taxon>Hypocreomycetidae</taxon>
        <taxon>Hypocreales</taxon>
        <taxon>Hypocreaceae</taxon>
        <taxon>Trichoderma</taxon>
    </lineage>
</organism>
<keyword evidence="2" id="KW-1185">Reference proteome</keyword>
<dbReference type="Proteomes" id="UP000005426">
    <property type="component" value="Unassembled WGS sequence"/>
</dbReference>
<comment type="caution">
    <text evidence="1">The sequence shown here is derived from an EMBL/GenBank/DDBJ whole genome shotgun (WGS) entry which is preliminary data.</text>
</comment>
<proteinExistence type="predicted"/>
<evidence type="ECO:0000313" key="1">
    <source>
        <dbReference type="EMBL" id="EHK49362.1"/>
    </source>
</evidence>
<accession>G9NKE5</accession>
<gene>
    <name evidence="1" type="ORF">TRIATDRAFT_49225</name>
</gene>
<feature type="non-terminal residue" evidence="1">
    <location>
        <position position="1"/>
    </location>
</feature>
<dbReference type="EMBL" id="ABDG02000017">
    <property type="protein sequence ID" value="EHK49362.1"/>
    <property type="molecule type" value="Genomic_DNA"/>
</dbReference>
<sequence length="56" mass="6007">LRNCFGPAESSIYCAWNGPIQAQSESVCIEKLLSSRNLLVSQPHNPHALVPNGCVG</sequence>
<name>G9NKE5_HYPAI</name>
<protein>
    <submittedName>
        <fullName evidence="1">Uncharacterized protein</fullName>
    </submittedName>
</protein>
<reference evidence="1 2" key="1">
    <citation type="journal article" date="2011" name="Genome Biol.">
        <title>Comparative genome sequence analysis underscores mycoparasitism as the ancestral life style of Trichoderma.</title>
        <authorList>
            <person name="Kubicek C.P."/>
            <person name="Herrera-Estrella A."/>
            <person name="Seidl-Seiboth V."/>
            <person name="Martinez D.A."/>
            <person name="Druzhinina I.S."/>
            <person name="Thon M."/>
            <person name="Zeilinger S."/>
            <person name="Casas-Flores S."/>
            <person name="Horwitz B.A."/>
            <person name="Mukherjee P.K."/>
            <person name="Mukherjee M."/>
            <person name="Kredics L."/>
            <person name="Alcaraz L.D."/>
            <person name="Aerts A."/>
            <person name="Antal Z."/>
            <person name="Atanasova L."/>
            <person name="Cervantes-Badillo M.G."/>
            <person name="Challacombe J."/>
            <person name="Chertkov O."/>
            <person name="McCluskey K."/>
            <person name="Coulpier F."/>
            <person name="Deshpande N."/>
            <person name="von Doehren H."/>
            <person name="Ebbole D.J."/>
            <person name="Esquivel-Naranjo E.U."/>
            <person name="Fekete E."/>
            <person name="Flipphi M."/>
            <person name="Glaser F."/>
            <person name="Gomez-Rodriguez E.Y."/>
            <person name="Gruber S."/>
            <person name="Han C."/>
            <person name="Henrissat B."/>
            <person name="Hermosa R."/>
            <person name="Hernandez-Onate M."/>
            <person name="Karaffa L."/>
            <person name="Kosti I."/>
            <person name="Le Crom S."/>
            <person name="Lindquist E."/>
            <person name="Lucas S."/>
            <person name="Luebeck M."/>
            <person name="Luebeck P.S."/>
            <person name="Margeot A."/>
            <person name="Metz B."/>
            <person name="Misra M."/>
            <person name="Nevalainen H."/>
            <person name="Omann M."/>
            <person name="Packer N."/>
            <person name="Perrone G."/>
            <person name="Uresti-Rivera E.E."/>
            <person name="Salamov A."/>
            <person name="Schmoll M."/>
            <person name="Seiboth B."/>
            <person name="Shapiro H."/>
            <person name="Sukno S."/>
            <person name="Tamayo-Ramos J.A."/>
            <person name="Tisch D."/>
            <person name="Wiest A."/>
            <person name="Wilkinson H.H."/>
            <person name="Zhang M."/>
            <person name="Coutinho P.M."/>
            <person name="Kenerley C.M."/>
            <person name="Monte E."/>
            <person name="Baker S.E."/>
            <person name="Grigoriev I.V."/>
        </authorList>
    </citation>
    <scope>NUCLEOTIDE SEQUENCE [LARGE SCALE GENOMIC DNA]</scope>
    <source>
        <strain evidence="2">ATCC 20476 / IMI 206040</strain>
    </source>
</reference>